<proteinExistence type="predicted"/>
<comment type="caution">
    <text evidence="2">The sequence shown here is derived from an EMBL/GenBank/DDBJ whole genome shotgun (WGS) entry which is preliminary data.</text>
</comment>
<feature type="compositionally biased region" description="Polar residues" evidence="1">
    <location>
        <begin position="183"/>
        <end position="203"/>
    </location>
</feature>
<dbReference type="EMBL" id="JBBWRZ010000012">
    <property type="protein sequence ID" value="KAK8224821.1"/>
    <property type="molecule type" value="Genomic_DNA"/>
</dbReference>
<feature type="compositionally biased region" description="Polar residues" evidence="1">
    <location>
        <begin position="222"/>
        <end position="248"/>
    </location>
</feature>
<organism evidence="2 3">
    <name type="scientific">Phyllosticta capitalensis</name>
    <dbReference type="NCBI Taxonomy" id="121624"/>
    <lineage>
        <taxon>Eukaryota</taxon>
        <taxon>Fungi</taxon>
        <taxon>Dikarya</taxon>
        <taxon>Ascomycota</taxon>
        <taxon>Pezizomycotina</taxon>
        <taxon>Dothideomycetes</taxon>
        <taxon>Dothideomycetes incertae sedis</taxon>
        <taxon>Botryosphaeriales</taxon>
        <taxon>Phyllostictaceae</taxon>
        <taxon>Phyllosticta</taxon>
    </lineage>
</organism>
<evidence type="ECO:0000313" key="3">
    <source>
        <dbReference type="Proteomes" id="UP001492380"/>
    </source>
</evidence>
<gene>
    <name evidence="2" type="ORF">HDK90DRAFT_543589</name>
</gene>
<feature type="compositionally biased region" description="Polar residues" evidence="1">
    <location>
        <begin position="115"/>
        <end position="157"/>
    </location>
</feature>
<dbReference type="Proteomes" id="UP001492380">
    <property type="component" value="Unassembled WGS sequence"/>
</dbReference>
<keyword evidence="3" id="KW-1185">Reference proteome</keyword>
<protein>
    <submittedName>
        <fullName evidence="2">Uncharacterized protein</fullName>
    </submittedName>
</protein>
<evidence type="ECO:0000256" key="1">
    <source>
        <dbReference type="SAM" id="MobiDB-lite"/>
    </source>
</evidence>
<feature type="region of interest" description="Disordered" evidence="1">
    <location>
        <begin position="114"/>
        <end position="249"/>
    </location>
</feature>
<accession>A0ABR1YCU1</accession>
<sequence>MEQDELNSRKATMAAEDIRWTRTLELAVENEKKWYHRRSTQQQEELDEVVRRYKLREEALEQRERQIDREVEERSAQARQQAEEAYDARLKAEEALRVAKEENRQLKLQLEAATGSPTAQKFQQVQRQANTDQQPTLSNSNLRMSMTKKSSLYSASSEGPRHVERWVEQTGSVLPSRRGSDEFSGSTYHLSPSLQPPETSLRSDSQHKEAPLNAGTSRPRPSLSNQEASWSSLVSPSQGVTPQDSSDASRAEIISLGDTDESPMPEVRVYEEFLAPNESKNAGKKTPSGMTDYGTKLPVYLRHPAKGDLDADAFQKQYRKNWDEVLIEIKRMHRGKHLRRWNGWISTKSKQCLHTYVKLTAKRGTERWNDPESHRETCQRCIEKGSYCVILGDGAKSLIVLPRKIVERQ</sequence>
<evidence type="ECO:0000313" key="2">
    <source>
        <dbReference type="EMBL" id="KAK8224821.1"/>
    </source>
</evidence>
<reference evidence="2 3" key="1">
    <citation type="submission" date="2024-04" db="EMBL/GenBank/DDBJ databases">
        <title>Phyllosticta paracitricarpa is synonymous to the EU quarantine fungus P. citricarpa based on phylogenomic analyses.</title>
        <authorList>
            <consortium name="Lawrence Berkeley National Laboratory"/>
            <person name="Van Ingen-Buijs V.A."/>
            <person name="Van Westerhoven A.C."/>
            <person name="Haridas S."/>
            <person name="Skiadas P."/>
            <person name="Martin F."/>
            <person name="Groenewald J.Z."/>
            <person name="Crous P.W."/>
            <person name="Seidl M.F."/>
        </authorList>
    </citation>
    <scope>NUCLEOTIDE SEQUENCE [LARGE SCALE GENOMIC DNA]</scope>
    <source>
        <strain evidence="2 3">CBS 123374</strain>
    </source>
</reference>
<name>A0ABR1YCU1_9PEZI</name>